<dbReference type="RefSeq" id="WP_189215193.1">
    <property type="nucleotide sequence ID" value="NZ_BMQK01000001.1"/>
</dbReference>
<dbReference type="EMBL" id="BMQK01000001">
    <property type="protein sequence ID" value="GGQ42164.1"/>
    <property type="molecule type" value="Genomic_DNA"/>
</dbReference>
<comment type="caution">
    <text evidence="2">The sequence shown here is derived from an EMBL/GenBank/DDBJ whole genome shotgun (WGS) entry which is preliminary data.</text>
</comment>
<feature type="region of interest" description="Disordered" evidence="1">
    <location>
        <begin position="38"/>
        <end position="74"/>
    </location>
</feature>
<evidence type="ECO:0000313" key="3">
    <source>
        <dbReference type="Proteomes" id="UP000620156"/>
    </source>
</evidence>
<reference evidence="2" key="2">
    <citation type="submission" date="2020-09" db="EMBL/GenBank/DDBJ databases">
        <authorList>
            <person name="Sun Q."/>
            <person name="Ohkuma M."/>
        </authorList>
    </citation>
    <scope>NUCLEOTIDE SEQUENCE</scope>
    <source>
        <strain evidence="2">JCM 3131</strain>
    </source>
</reference>
<keyword evidence="3" id="KW-1185">Reference proteome</keyword>
<accession>A0A918B7P2</accession>
<sequence length="74" mass="7870">MDSNEQACPVCGQPVAMVVRRRKTLGAFVPVWGPGDCRNPECGAHTEPAGGDARKRSRERAAEDIGEAPGEHAL</sequence>
<name>A0A918B7P2_9ACTN</name>
<protein>
    <submittedName>
        <fullName evidence="2">Uncharacterized protein</fullName>
    </submittedName>
</protein>
<gene>
    <name evidence="2" type="ORF">GCM10010145_08530</name>
</gene>
<dbReference type="Proteomes" id="UP000620156">
    <property type="component" value="Unassembled WGS sequence"/>
</dbReference>
<dbReference type="AlphaFoldDB" id="A0A918B7P2"/>
<organism evidence="2 3">
    <name type="scientific">Streptomyces ruber</name>
    <dbReference type="NCBI Taxonomy" id="83378"/>
    <lineage>
        <taxon>Bacteria</taxon>
        <taxon>Bacillati</taxon>
        <taxon>Actinomycetota</taxon>
        <taxon>Actinomycetes</taxon>
        <taxon>Kitasatosporales</taxon>
        <taxon>Streptomycetaceae</taxon>
        <taxon>Streptomyces</taxon>
    </lineage>
</organism>
<evidence type="ECO:0000256" key="1">
    <source>
        <dbReference type="SAM" id="MobiDB-lite"/>
    </source>
</evidence>
<reference evidence="2" key="1">
    <citation type="journal article" date="2014" name="Int. J. Syst. Evol. Microbiol.">
        <title>Complete genome sequence of Corynebacterium casei LMG S-19264T (=DSM 44701T), isolated from a smear-ripened cheese.</title>
        <authorList>
            <consortium name="US DOE Joint Genome Institute (JGI-PGF)"/>
            <person name="Walter F."/>
            <person name="Albersmeier A."/>
            <person name="Kalinowski J."/>
            <person name="Ruckert C."/>
        </authorList>
    </citation>
    <scope>NUCLEOTIDE SEQUENCE</scope>
    <source>
        <strain evidence="2">JCM 3131</strain>
    </source>
</reference>
<evidence type="ECO:0000313" key="2">
    <source>
        <dbReference type="EMBL" id="GGQ42164.1"/>
    </source>
</evidence>
<feature type="compositionally biased region" description="Basic and acidic residues" evidence="1">
    <location>
        <begin position="59"/>
        <end position="74"/>
    </location>
</feature>
<proteinExistence type="predicted"/>